<dbReference type="GO" id="GO:0016887">
    <property type="term" value="F:ATP hydrolysis activity"/>
    <property type="evidence" value="ECO:0007669"/>
    <property type="project" value="InterPro"/>
</dbReference>
<evidence type="ECO:0000256" key="11">
    <source>
        <dbReference type="ARBA" id="ARBA00023136"/>
    </source>
</evidence>
<dbReference type="InterPro" id="IPR050510">
    <property type="entry name" value="Cation_transp_ATPase_P-type"/>
</dbReference>
<keyword evidence="10 12" id="KW-1133">Transmembrane helix</keyword>
<feature type="transmembrane region" description="Helical" evidence="12">
    <location>
        <begin position="79"/>
        <end position="97"/>
    </location>
</feature>
<dbReference type="Pfam" id="PF00122">
    <property type="entry name" value="E1-E2_ATPase"/>
    <property type="match status" value="1"/>
</dbReference>
<keyword evidence="7" id="KW-0067">ATP-binding</keyword>
<dbReference type="InterPro" id="IPR059000">
    <property type="entry name" value="ATPase_P-type_domA"/>
</dbReference>
<keyword evidence="5 12" id="KW-0812">Transmembrane</keyword>
<evidence type="ECO:0000256" key="12">
    <source>
        <dbReference type="SAM" id="Phobius"/>
    </source>
</evidence>
<evidence type="ECO:0000256" key="7">
    <source>
        <dbReference type="ARBA" id="ARBA00022840"/>
    </source>
</evidence>
<evidence type="ECO:0000259" key="13">
    <source>
        <dbReference type="SMART" id="SM00831"/>
    </source>
</evidence>
<dbReference type="FunFam" id="2.70.150.10:FF:000160">
    <property type="entry name" value="Sarcoplasmic/endoplasmic reticulum calcium ATPase 1"/>
    <property type="match status" value="1"/>
</dbReference>
<dbReference type="Gene3D" id="3.40.1110.10">
    <property type="entry name" value="Calcium-transporting ATPase, cytoplasmic domain N"/>
    <property type="match status" value="1"/>
</dbReference>
<organism evidence="14 15">
    <name type="scientific">Siphonobacter aquaeclarae</name>
    <dbReference type="NCBI Taxonomy" id="563176"/>
    <lineage>
        <taxon>Bacteria</taxon>
        <taxon>Pseudomonadati</taxon>
        <taxon>Bacteroidota</taxon>
        <taxon>Cytophagia</taxon>
        <taxon>Cytophagales</taxon>
        <taxon>Cytophagaceae</taxon>
        <taxon>Siphonobacter</taxon>
    </lineage>
</organism>
<gene>
    <name evidence="14" type="ORF">SAMN04488090_2802</name>
</gene>
<dbReference type="InterPro" id="IPR023298">
    <property type="entry name" value="ATPase_P-typ_TM_dom_sf"/>
</dbReference>
<keyword evidence="8" id="KW-0460">Magnesium</keyword>
<evidence type="ECO:0000256" key="8">
    <source>
        <dbReference type="ARBA" id="ARBA00022842"/>
    </source>
</evidence>
<evidence type="ECO:0000313" key="14">
    <source>
        <dbReference type="EMBL" id="SDM19920.1"/>
    </source>
</evidence>
<evidence type="ECO:0000256" key="4">
    <source>
        <dbReference type="ARBA" id="ARBA00022553"/>
    </source>
</evidence>
<keyword evidence="9" id="KW-1278">Translocase</keyword>
<keyword evidence="11 12" id="KW-0472">Membrane</keyword>
<name>A0A1G9R9Y7_9BACT</name>
<dbReference type="InterPro" id="IPR023214">
    <property type="entry name" value="HAD_sf"/>
</dbReference>
<dbReference type="Gene3D" id="2.70.150.10">
    <property type="entry name" value="Calcium-transporting ATPase, cytoplasmic transduction domain A"/>
    <property type="match status" value="1"/>
</dbReference>
<dbReference type="InterPro" id="IPR044492">
    <property type="entry name" value="P_typ_ATPase_HD_dom"/>
</dbReference>
<evidence type="ECO:0000256" key="2">
    <source>
        <dbReference type="ARBA" id="ARBA00005675"/>
    </source>
</evidence>
<feature type="transmembrane region" description="Helical" evidence="12">
    <location>
        <begin position="271"/>
        <end position="293"/>
    </location>
</feature>
<dbReference type="SFLD" id="SFLDF00027">
    <property type="entry name" value="p-type_atpase"/>
    <property type="match status" value="1"/>
</dbReference>
<evidence type="ECO:0000256" key="9">
    <source>
        <dbReference type="ARBA" id="ARBA00022967"/>
    </source>
</evidence>
<dbReference type="Pfam" id="PF00690">
    <property type="entry name" value="Cation_ATPase_N"/>
    <property type="match status" value="1"/>
</dbReference>
<dbReference type="Pfam" id="PF13246">
    <property type="entry name" value="Cation_ATPase"/>
    <property type="match status" value="1"/>
</dbReference>
<dbReference type="OrthoDB" id="1521937at2"/>
<dbReference type="SFLD" id="SFLDG00002">
    <property type="entry name" value="C1.7:_P-type_atpase_like"/>
    <property type="match status" value="1"/>
</dbReference>
<dbReference type="EMBL" id="FNGS01000005">
    <property type="protein sequence ID" value="SDM19920.1"/>
    <property type="molecule type" value="Genomic_DNA"/>
</dbReference>
<dbReference type="InterPro" id="IPR036412">
    <property type="entry name" value="HAD-like_sf"/>
</dbReference>
<dbReference type="FunFam" id="3.40.50.1000:FF:000083">
    <property type="entry name" value="Sodium/potassium-transporting ATPase subunit alpha"/>
    <property type="match status" value="1"/>
</dbReference>
<reference evidence="14 15" key="1">
    <citation type="submission" date="2016-10" db="EMBL/GenBank/DDBJ databases">
        <authorList>
            <person name="de Groot N.N."/>
        </authorList>
    </citation>
    <scope>NUCLEOTIDE SEQUENCE [LARGE SCALE GENOMIC DNA]</scope>
    <source>
        <strain evidence="14 15">DSM 21668</strain>
    </source>
</reference>
<dbReference type="RefSeq" id="WP_093204230.1">
    <property type="nucleotide sequence ID" value="NZ_FNGS01000005.1"/>
</dbReference>
<dbReference type="InterPro" id="IPR018303">
    <property type="entry name" value="ATPase_P-typ_P_site"/>
</dbReference>
<dbReference type="Proteomes" id="UP000198901">
    <property type="component" value="Unassembled WGS sequence"/>
</dbReference>
<keyword evidence="4" id="KW-0597">Phosphoprotein</keyword>
<comment type="similarity">
    <text evidence="2">Belongs to the cation transport ATPase (P-type) (TC 3.A.3) family. Type IIA subfamily.</text>
</comment>
<dbReference type="InterPro" id="IPR008250">
    <property type="entry name" value="ATPase_P-typ_transduc_dom_A_sf"/>
</dbReference>
<dbReference type="AlphaFoldDB" id="A0A1G9R9Y7"/>
<dbReference type="InterPro" id="IPR001757">
    <property type="entry name" value="P_typ_ATPase"/>
</dbReference>
<dbReference type="InterPro" id="IPR023299">
    <property type="entry name" value="ATPase_P-typ_cyto_dom_N"/>
</dbReference>
<dbReference type="SFLD" id="SFLDS00003">
    <property type="entry name" value="Haloacid_Dehalogenase"/>
    <property type="match status" value="1"/>
</dbReference>
<sequence>MYVDQSTEEVLHALGTAENGLTAAAVAERQTRYGYNEVPDARKTPVWKLFLHQFQDFMILVLIATAVISGFLGELTDTLIIAAIILLNAVIGFVQEFQAGKAMEALRQLAGTNAVVLRDGSARTVPARELVPGDVLLLEAGNSVPADIRLLVAEQLVVNESSLTGESLPVSKQTAPLPDASLLPGDQTNMAFKGTFVTKGRGRGVVVRTGGETEQGKIAGFLQEPDAATPLQRKLAAFGRTLVFLILGICAVIFLIGYLRGESAIRMLMTVLSLAVAVIPEALPAVITISLALGARKMVRKNVLIRKLPAVETLGSVTCICTDKTGTLTRNEMAVERMEGDEEDWLLRAMALNNDVQRNPDGTLTGEATEMALYDYAEKKGFSRPEVEKEYPRVTEIPFDADRKCMTTIHRGPEGYIVLVKGAMDVLETKAATDTSIWKEKQQKMLEDGLRVLGFAMKKVPEQPPVDKPDELERDLTLLGMAGIIDPPREEAAGAVKECQEAGIKTVMITGDHPITAATIARRLGILETGEAVVSGAELATFSAEDLEKRAGGIRVYARVTPSQKLDIVRALQKRGEIVAMTGDGVNDAPALKHADIGIAMGITGTDVSREVAHLILLDDHFATIVAAVREGRTIFGNIRKFIRYVLTGNTAELLTLFLAPLLGLPVPLLPIHILWINLVTDGLPGIALTRERGEPEAMKRPPRNPDQGILAGGLGIHVAWVGTLLAAITLGTQAYALHDGNAHGQTMVFTVLCLGQLAHVMAIRSEERSLFSLGLWTNKPLLGSVVLTVGLQAAIIYVPFLNNLFHTQPLSARELLITVGLALLVWVAVEVEKAIRRSR</sequence>
<dbReference type="Pfam" id="PF00689">
    <property type="entry name" value="Cation_ATPase_C"/>
    <property type="match status" value="1"/>
</dbReference>
<dbReference type="STRING" id="563176.SAMN04488090_2802"/>
<comment type="subcellular location">
    <subcellularLocation>
        <location evidence="1">Cell membrane</location>
        <topology evidence="1">Multi-pass membrane protein</topology>
    </subcellularLocation>
</comment>
<dbReference type="PRINTS" id="PR00119">
    <property type="entry name" value="CATATPASE"/>
</dbReference>
<feature type="domain" description="Cation-transporting P-type ATPase N-terminal" evidence="13">
    <location>
        <begin position="1"/>
        <end position="74"/>
    </location>
</feature>
<feature type="transmembrane region" description="Helical" evidence="12">
    <location>
        <begin position="813"/>
        <end position="830"/>
    </location>
</feature>
<keyword evidence="6" id="KW-0547">Nucleotide-binding</keyword>
<keyword evidence="3" id="KW-1003">Cell membrane</keyword>
<dbReference type="Gene3D" id="3.40.50.1000">
    <property type="entry name" value="HAD superfamily/HAD-like"/>
    <property type="match status" value="1"/>
</dbReference>
<evidence type="ECO:0000256" key="3">
    <source>
        <dbReference type="ARBA" id="ARBA00022475"/>
    </source>
</evidence>
<evidence type="ECO:0000313" key="15">
    <source>
        <dbReference type="Proteomes" id="UP000198901"/>
    </source>
</evidence>
<dbReference type="PANTHER" id="PTHR43294:SF21">
    <property type="entry name" value="CATION TRANSPORTING ATPASE"/>
    <property type="match status" value="1"/>
</dbReference>
<dbReference type="Gene3D" id="1.20.1110.10">
    <property type="entry name" value="Calcium-transporting ATPase, transmembrane domain"/>
    <property type="match status" value="3"/>
</dbReference>
<dbReference type="InterPro" id="IPR006068">
    <property type="entry name" value="ATPase_P-typ_cation-transptr_C"/>
</dbReference>
<dbReference type="PANTHER" id="PTHR43294">
    <property type="entry name" value="SODIUM/POTASSIUM-TRANSPORTING ATPASE SUBUNIT ALPHA"/>
    <property type="match status" value="1"/>
</dbReference>
<feature type="transmembrane region" description="Helical" evidence="12">
    <location>
        <begin position="782"/>
        <end position="801"/>
    </location>
</feature>
<dbReference type="PRINTS" id="PR00120">
    <property type="entry name" value="HATPASE"/>
</dbReference>
<feature type="transmembrane region" description="Helical" evidence="12">
    <location>
        <begin position="57"/>
        <end position="73"/>
    </location>
</feature>
<evidence type="ECO:0000256" key="5">
    <source>
        <dbReference type="ARBA" id="ARBA00022692"/>
    </source>
</evidence>
<dbReference type="PROSITE" id="PS00154">
    <property type="entry name" value="ATPASE_E1_E2"/>
    <property type="match status" value="1"/>
</dbReference>
<dbReference type="SUPFAM" id="SSF81665">
    <property type="entry name" value="Calcium ATPase, transmembrane domain M"/>
    <property type="match status" value="1"/>
</dbReference>
<dbReference type="InterPro" id="IPR004014">
    <property type="entry name" value="ATPase_P-typ_cation-transptr_N"/>
</dbReference>
<dbReference type="SUPFAM" id="SSF81653">
    <property type="entry name" value="Calcium ATPase, transduction domain A"/>
    <property type="match status" value="1"/>
</dbReference>
<proteinExistence type="inferred from homology"/>
<dbReference type="GO" id="GO:0005886">
    <property type="term" value="C:plasma membrane"/>
    <property type="evidence" value="ECO:0007669"/>
    <property type="project" value="UniProtKB-SubCell"/>
</dbReference>
<dbReference type="SMART" id="SM00831">
    <property type="entry name" value="Cation_ATPase_N"/>
    <property type="match status" value="1"/>
</dbReference>
<evidence type="ECO:0000256" key="1">
    <source>
        <dbReference type="ARBA" id="ARBA00004651"/>
    </source>
</evidence>
<evidence type="ECO:0000256" key="10">
    <source>
        <dbReference type="ARBA" id="ARBA00022989"/>
    </source>
</evidence>
<keyword evidence="15" id="KW-1185">Reference proteome</keyword>
<accession>A0A1G9R9Y7</accession>
<feature type="transmembrane region" description="Helical" evidence="12">
    <location>
        <begin position="241"/>
        <end position="259"/>
    </location>
</feature>
<dbReference type="SUPFAM" id="SSF56784">
    <property type="entry name" value="HAD-like"/>
    <property type="match status" value="1"/>
</dbReference>
<protein>
    <submittedName>
        <fullName evidence="14">Ca2+-transporting ATPase</fullName>
    </submittedName>
</protein>
<dbReference type="GO" id="GO:0005524">
    <property type="term" value="F:ATP binding"/>
    <property type="evidence" value="ECO:0007669"/>
    <property type="project" value="UniProtKB-KW"/>
</dbReference>
<dbReference type="NCBIfam" id="TIGR01494">
    <property type="entry name" value="ATPase_P-type"/>
    <property type="match status" value="3"/>
</dbReference>
<feature type="transmembrane region" description="Helical" evidence="12">
    <location>
        <begin position="710"/>
        <end position="731"/>
    </location>
</feature>
<evidence type="ECO:0000256" key="6">
    <source>
        <dbReference type="ARBA" id="ARBA00022741"/>
    </source>
</evidence>